<evidence type="ECO:0000313" key="1">
    <source>
        <dbReference type="EMBL" id="SDG12744.1"/>
    </source>
</evidence>
<accession>A0A1G7RQ40</accession>
<keyword evidence="2" id="KW-1185">Reference proteome</keyword>
<dbReference type="STRING" id="120956.SAMN05421791_103129"/>
<dbReference type="Pfam" id="PF06257">
    <property type="entry name" value="VEG"/>
    <property type="match status" value="1"/>
</dbReference>
<dbReference type="InterPro" id="IPR009366">
    <property type="entry name" value="Protein_Veg"/>
</dbReference>
<evidence type="ECO:0000313" key="2">
    <source>
        <dbReference type="Proteomes" id="UP000199708"/>
    </source>
</evidence>
<dbReference type="PANTHER" id="PTHR40026">
    <property type="entry name" value="PROTEIN VEG"/>
    <property type="match status" value="1"/>
</dbReference>
<dbReference type="RefSeq" id="WP_090289542.1">
    <property type="nucleotide sequence ID" value="NZ_FNCK01000003.1"/>
</dbReference>
<dbReference type="PANTHER" id="PTHR40026:SF1">
    <property type="entry name" value="PROTEIN VEG"/>
    <property type="match status" value="1"/>
</dbReference>
<dbReference type="OrthoDB" id="5469at2"/>
<gene>
    <name evidence="1" type="ORF">SAMN05421791_103129</name>
</gene>
<dbReference type="AlphaFoldDB" id="A0A1G7RQ40"/>
<organism evidence="1 2">
    <name type="scientific">Facklamia miroungae</name>
    <dbReference type="NCBI Taxonomy" id="120956"/>
    <lineage>
        <taxon>Bacteria</taxon>
        <taxon>Bacillati</taxon>
        <taxon>Bacillota</taxon>
        <taxon>Bacilli</taxon>
        <taxon>Lactobacillales</taxon>
        <taxon>Aerococcaceae</taxon>
        <taxon>Facklamia</taxon>
    </lineage>
</organism>
<dbReference type="GO" id="GO:0006355">
    <property type="term" value="P:regulation of DNA-templated transcription"/>
    <property type="evidence" value="ECO:0007669"/>
    <property type="project" value="InterPro"/>
</dbReference>
<protein>
    <submittedName>
        <fullName evidence="1">Uncharacterized protein Veg</fullName>
    </submittedName>
</protein>
<dbReference type="Proteomes" id="UP000199708">
    <property type="component" value="Unassembled WGS sequence"/>
</dbReference>
<name>A0A1G7RQ40_9LACT</name>
<dbReference type="PIRSF" id="PIRSF037257">
    <property type="entry name" value="DUF1021"/>
    <property type="match status" value="1"/>
</dbReference>
<dbReference type="Gene3D" id="2.30.30.100">
    <property type="match status" value="1"/>
</dbReference>
<dbReference type="EMBL" id="FNCK01000003">
    <property type="protein sequence ID" value="SDG12744.1"/>
    <property type="molecule type" value="Genomic_DNA"/>
</dbReference>
<reference evidence="1 2" key="1">
    <citation type="submission" date="2016-10" db="EMBL/GenBank/DDBJ databases">
        <authorList>
            <person name="de Groot N.N."/>
        </authorList>
    </citation>
    <scope>NUCLEOTIDE SEQUENCE [LARGE SCALE GENOMIC DNA]</scope>
    <source>
        <strain evidence="1 2">ATCC BAA-466</strain>
    </source>
</reference>
<proteinExistence type="predicted"/>
<sequence>MPKDLIEIKSMLDGRVGEEIIVTVQMGRKKKRERRGTLAETYRSIFIVDLDEEDNVDRVSFSYRDILTNAVQIEF</sequence>